<keyword evidence="3" id="KW-0813">Transport</keyword>
<keyword evidence="4" id="KW-0812">Transmembrane</keyword>
<dbReference type="HOGENOM" id="CLU_039425_1_0_1"/>
<accession>F0WBI9</accession>
<keyword evidence="7 9" id="KW-0496">Mitochondrion</keyword>
<keyword evidence="6" id="KW-1133">Transmembrane helix</keyword>
<reference evidence="10" key="2">
    <citation type="submission" date="2011-02" db="EMBL/GenBank/DDBJ databases">
        <authorList>
            <person name="MacLean D."/>
        </authorList>
    </citation>
    <scope>NUCLEOTIDE SEQUENCE</scope>
</reference>
<comment type="similarity">
    <text evidence="2 9">Belongs to the sideroflexin family.</text>
</comment>
<reference evidence="10" key="1">
    <citation type="journal article" date="2011" name="PLoS Biol.">
        <title>Gene gain and loss during evolution of obligate parasitism in the white rust pathogen of Arabidopsis thaliana.</title>
        <authorList>
            <person name="Kemen E."/>
            <person name="Gardiner A."/>
            <person name="Schultz-Larsen T."/>
            <person name="Kemen A.C."/>
            <person name="Balmuth A.L."/>
            <person name="Robert-Seilaniantz A."/>
            <person name="Bailey K."/>
            <person name="Holub E."/>
            <person name="Studholme D.J."/>
            <person name="Maclean D."/>
            <person name="Jones J.D."/>
        </authorList>
    </citation>
    <scope>NUCLEOTIDE SEQUENCE</scope>
</reference>
<dbReference type="AlphaFoldDB" id="F0WBI9"/>
<dbReference type="GO" id="GO:0015075">
    <property type="term" value="F:monoatomic ion transmembrane transporter activity"/>
    <property type="evidence" value="ECO:0007669"/>
    <property type="project" value="InterPro"/>
</dbReference>
<evidence type="ECO:0000256" key="6">
    <source>
        <dbReference type="ARBA" id="ARBA00022989"/>
    </source>
</evidence>
<gene>
    <name evidence="10" type="primary">AlNc14C52G4035</name>
    <name evidence="10" type="ORF">ALNC14_046590</name>
</gene>
<dbReference type="InterPro" id="IPR004686">
    <property type="entry name" value="Mtc"/>
</dbReference>
<evidence type="ECO:0000256" key="4">
    <source>
        <dbReference type="ARBA" id="ARBA00022692"/>
    </source>
</evidence>
<dbReference type="PANTHER" id="PTHR11153:SF8">
    <property type="entry name" value="SIDEROFLEXIN-1"/>
    <property type="match status" value="1"/>
</dbReference>
<evidence type="ECO:0000256" key="8">
    <source>
        <dbReference type="ARBA" id="ARBA00023136"/>
    </source>
</evidence>
<dbReference type="EMBL" id="FR824097">
    <property type="protein sequence ID" value="CCA18516.1"/>
    <property type="molecule type" value="Genomic_DNA"/>
</dbReference>
<organism evidence="10">
    <name type="scientific">Albugo laibachii Nc14</name>
    <dbReference type="NCBI Taxonomy" id="890382"/>
    <lineage>
        <taxon>Eukaryota</taxon>
        <taxon>Sar</taxon>
        <taxon>Stramenopiles</taxon>
        <taxon>Oomycota</taxon>
        <taxon>Peronosporomycetes</taxon>
        <taxon>Albuginales</taxon>
        <taxon>Albuginaceae</taxon>
        <taxon>Albugo</taxon>
    </lineage>
</organism>
<keyword evidence="8" id="KW-0472">Membrane</keyword>
<evidence type="ECO:0000256" key="1">
    <source>
        <dbReference type="ARBA" id="ARBA00004225"/>
    </source>
</evidence>
<sequence>MTTVRVNIDEPRWDQRTILGRAKHFFAITNPLNVLATDEQLQAAKTLVDQYRQHQTPDDISEDALWKAKHLVESAYHPDTGEKNFLIGRMSFQVPGNMIITGCMMTFYRSTPSVIFWQFMNQTFNSVVNYTNRNASIGVTTPQLAQAFVAASTASVITAIGLNKLIAKSPQLSRGFVGRLVPLVAVAAANCVNIPLMRQREVVEGINVELDTGETIGKSKIAAKKALAQVIPSRILMAAPSMLLPALAMTRLERRPLLTRHPMLKAPITVAMTGLCLVFSTPICCALFPQRSSLPVESLESSLQEIVRDHASTHVCYNKGL</sequence>
<comment type="subcellular location">
    <subcellularLocation>
        <location evidence="1 9">Mitochondrion membrane</location>
        <topology evidence="1 9">Multi-pass membrane protein</topology>
    </subcellularLocation>
</comment>
<protein>
    <recommendedName>
        <fullName evidence="9">Sidoreflexin</fullName>
    </recommendedName>
</protein>
<evidence type="ECO:0000256" key="5">
    <source>
        <dbReference type="ARBA" id="ARBA00022970"/>
    </source>
</evidence>
<dbReference type="NCBIfam" id="TIGR00798">
    <property type="entry name" value="mtc"/>
    <property type="match status" value="1"/>
</dbReference>
<evidence type="ECO:0000256" key="9">
    <source>
        <dbReference type="RuleBase" id="RU362000"/>
    </source>
</evidence>
<name>F0WBI9_9STRA</name>
<evidence type="ECO:0000256" key="2">
    <source>
        <dbReference type="ARBA" id="ARBA00005974"/>
    </source>
</evidence>
<dbReference type="PANTHER" id="PTHR11153">
    <property type="entry name" value="SIDEROFLEXIN"/>
    <property type="match status" value="1"/>
</dbReference>
<keyword evidence="5" id="KW-0029">Amino-acid transport</keyword>
<dbReference type="Pfam" id="PF03820">
    <property type="entry name" value="SFXNs"/>
    <property type="match status" value="1"/>
</dbReference>
<dbReference type="GO" id="GO:0005743">
    <property type="term" value="C:mitochondrial inner membrane"/>
    <property type="evidence" value="ECO:0007669"/>
    <property type="project" value="TreeGrafter"/>
</dbReference>
<proteinExistence type="inferred from homology"/>
<evidence type="ECO:0000256" key="7">
    <source>
        <dbReference type="ARBA" id="ARBA00023128"/>
    </source>
</evidence>
<dbReference type="GO" id="GO:0140300">
    <property type="term" value="P:serine import into mitochondrion"/>
    <property type="evidence" value="ECO:0007669"/>
    <property type="project" value="TreeGrafter"/>
</dbReference>
<evidence type="ECO:0000256" key="3">
    <source>
        <dbReference type="ARBA" id="ARBA00022448"/>
    </source>
</evidence>
<evidence type="ECO:0000313" key="10">
    <source>
        <dbReference type="EMBL" id="CCA18516.1"/>
    </source>
</evidence>